<dbReference type="eggNOG" id="KOG1944">
    <property type="taxonomic scope" value="Eukaryota"/>
</dbReference>
<feature type="transmembrane region" description="Helical" evidence="6">
    <location>
        <begin position="103"/>
        <end position="124"/>
    </location>
</feature>
<evidence type="ECO:0000256" key="6">
    <source>
        <dbReference type="RuleBase" id="RU363053"/>
    </source>
</evidence>
<keyword evidence="3 6" id="KW-0812">Transmembrane</keyword>
<dbReference type="Proteomes" id="UP000002630">
    <property type="component" value="Unassembled WGS sequence"/>
</dbReference>
<dbReference type="PANTHER" id="PTHR11266">
    <property type="entry name" value="PEROXISOMAL MEMBRANE PROTEIN 2, PXMP2 MPV17"/>
    <property type="match status" value="1"/>
</dbReference>
<evidence type="ECO:0000313" key="8">
    <source>
        <dbReference type="Proteomes" id="UP000002630"/>
    </source>
</evidence>
<evidence type="ECO:0000256" key="3">
    <source>
        <dbReference type="ARBA" id="ARBA00022692"/>
    </source>
</evidence>
<dbReference type="GO" id="GO:0016020">
    <property type="term" value="C:membrane"/>
    <property type="evidence" value="ECO:0007669"/>
    <property type="project" value="UniProtKB-SubCell"/>
</dbReference>
<keyword evidence="5 6" id="KW-0472">Membrane</keyword>
<dbReference type="GO" id="GO:0005737">
    <property type="term" value="C:cytoplasm"/>
    <property type="evidence" value="ECO:0007669"/>
    <property type="project" value="TreeGrafter"/>
</dbReference>
<keyword evidence="4 6" id="KW-1133">Transmembrane helix</keyword>
<organism evidence="7 8">
    <name type="scientific">Ectocarpus siliculosus</name>
    <name type="common">Brown alga</name>
    <name type="synonym">Conferva siliculosa</name>
    <dbReference type="NCBI Taxonomy" id="2880"/>
    <lineage>
        <taxon>Eukaryota</taxon>
        <taxon>Sar</taxon>
        <taxon>Stramenopiles</taxon>
        <taxon>Ochrophyta</taxon>
        <taxon>PX clade</taxon>
        <taxon>Phaeophyceae</taxon>
        <taxon>Ectocarpales</taxon>
        <taxon>Ectocarpaceae</taxon>
        <taxon>Ectocarpus</taxon>
    </lineage>
</organism>
<feature type="transmembrane region" description="Helical" evidence="6">
    <location>
        <begin position="167"/>
        <end position="186"/>
    </location>
</feature>
<gene>
    <name evidence="7" type="ORF">Esi_0185_0056</name>
</gene>
<keyword evidence="8" id="KW-1185">Reference proteome</keyword>
<dbReference type="OrthoDB" id="430207at2759"/>
<comment type="subcellular location">
    <subcellularLocation>
        <location evidence="1">Membrane</location>
        <topology evidence="1">Multi-pass membrane protein</topology>
    </subcellularLocation>
</comment>
<dbReference type="InParanoid" id="D7FP55"/>
<evidence type="ECO:0000256" key="1">
    <source>
        <dbReference type="ARBA" id="ARBA00004141"/>
    </source>
</evidence>
<dbReference type="PANTHER" id="PTHR11266:SF80">
    <property type="entry name" value="PEROXISOMAL MEMBRANE PROTEIN 2"/>
    <property type="match status" value="1"/>
</dbReference>
<dbReference type="AlphaFoldDB" id="D7FP55"/>
<feature type="transmembrane region" description="Helical" evidence="6">
    <location>
        <begin position="64"/>
        <end position="83"/>
    </location>
</feature>
<reference evidence="7 8" key="1">
    <citation type="journal article" date="2010" name="Nature">
        <title>The Ectocarpus genome and the independent evolution of multicellularity in brown algae.</title>
        <authorList>
            <person name="Cock J.M."/>
            <person name="Sterck L."/>
            <person name="Rouze P."/>
            <person name="Scornet D."/>
            <person name="Allen A.E."/>
            <person name="Amoutzias G."/>
            <person name="Anthouard V."/>
            <person name="Artiguenave F."/>
            <person name="Aury J.M."/>
            <person name="Badger J.H."/>
            <person name="Beszteri B."/>
            <person name="Billiau K."/>
            <person name="Bonnet E."/>
            <person name="Bothwell J.H."/>
            <person name="Bowler C."/>
            <person name="Boyen C."/>
            <person name="Brownlee C."/>
            <person name="Carrano C.J."/>
            <person name="Charrier B."/>
            <person name="Cho G.Y."/>
            <person name="Coelho S.M."/>
            <person name="Collen J."/>
            <person name="Corre E."/>
            <person name="Da Silva C."/>
            <person name="Delage L."/>
            <person name="Delaroque N."/>
            <person name="Dittami S.M."/>
            <person name="Doulbeau S."/>
            <person name="Elias M."/>
            <person name="Farnham G."/>
            <person name="Gachon C.M."/>
            <person name="Gschloessl B."/>
            <person name="Heesch S."/>
            <person name="Jabbari K."/>
            <person name="Jubin C."/>
            <person name="Kawai H."/>
            <person name="Kimura K."/>
            <person name="Kloareg B."/>
            <person name="Kupper F.C."/>
            <person name="Lang D."/>
            <person name="Le Bail A."/>
            <person name="Leblanc C."/>
            <person name="Lerouge P."/>
            <person name="Lohr M."/>
            <person name="Lopez P.J."/>
            <person name="Martens C."/>
            <person name="Maumus F."/>
            <person name="Michel G."/>
            <person name="Miranda-Saavedra D."/>
            <person name="Morales J."/>
            <person name="Moreau H."/>
            <person name="Motomura T."/>
            <person name="Nagasato C."/>
            <person name="Napoli C.A."/>
            <person name="Nelson D.R."/>
            <person name="Nyvall-Collen P."/>
            <person name="Peters A.F."/>
            <person name="Pommier C."/>
            <person name="Potin P."/>
            <person name="Poulain J."/>
            <person name="Quesneville H."/>
            <person name="Read B."/>
            <person name="Rensing S.A."/>
            <person name="Ritter A."/>
            <person name="Rousvoal S."/>
            <person name="Samanta M."/>
            <person name="Samson G."/>
            <person name="Schroeder D.C."/>
            <person name="Segurens B."/>
            <person name="Strittmatter M."/>
            <person name="Tonon T."/>
            <person name="Tregear J.W."/>
            <person name="Valentin K."/>
            <person name="von Dassow P."/>
            <person name="Yamagishi T."/>
            <person name="Van de Peer Y."/>
            <person name="Wincker P."/>
        </authorList>
    </citation>
    <scope>NUCLEOTIDE SEQUENCE [LARGE SCALE GENOMIC DNA]</scope>
    <source>
        <strain evidence="8">Ec32 / CCAP1310/4</strain>
    </source>
</reference>
<sequence>MAAAPTELWDSYLHALETAPLLTKSITAGCIFPAADSVAQWFDNKGQDDGELQQQWDIARTLRWLFFGFAVQAPWNHFFYVLLDGALPPTPDPLSTTTAVKVLIDQFVQAPIFTVVIFGVLGLLEGKAVADIREQLNQDYKSTMLANWGVFVPAAVVNLAFCPPELRVLFLNVVFFGWTIFLSTVVSKGPGEAVEEA</sequence>
<dbReference type="Pfam" id="PF04117">
    <property type="entry name" value="Mpv17_PMP22"/>
    <property type="match status" value="1"/>
</dbReference>
<evidence type="ECO:0000256" key="2">
    <source>
        <dbReference type="ARBA" id="ARBA00006824"/>
    </source>
</evidence>
<evidence type="ECO:0000313" key="7">
    <source>
        <dbReference type="EMBL" id="CBJ30319.1"/>
    </source>
</evidence>
<name>D7FP55_ECTSI</name>
<dbReference type="STRING" id="2880.D7FP55"/>
<dbReference type="InterPro" id="IPR007248">
    <property type="entry name" value="Mpv17_PMP22"/>
</dbReference>
<evidence type="ECO:0000256" key="4">
    <source>
        <dbReference type="ARBA" id="ARBA00022989"/>
    </source>
</evidence>
<proteinExistence type="inferred from homology"/>
<evidence type="ECO:0000256" key="5">
    <source>
        <dbReference type="ARBA" id="ARBA00023136"/>
    </source>
</evidence>
<accession>D7FP55</accession>
<dbReference type="EMBL" id="FN649760">
    <property type="protein sequence ID" value="CBJ30319.1"/>
    <property type="molecule type" value="Genomic_DNA"/>
</dbReference>
<protein>
    <submittedName>
        <fullName evidence="7">Uncharacterized protein</fullName>
    </submittedName>
</protein>
<feature type="transmembrane region" description="Helical" evidence="6">
    <location>
        <begin position="145"/>
        <end position="161"/>
    </location>
</feature>
<comment type="similarity">
    <text evidence="2 6">Belongs to the peroxisomal membrane protein PXMP2/4 family.</text>
</comment>